<dbReference type="EMBL" id="JBFMVT010000002">
    <property type="protein sequence ID" value="MEW7314374.1"/>
    <property type="molecule type" value="Genomic_DNA"/>
</dbReference>
<evidence type="ECO:0000313" key="2">
    <source>
        <dbReference type="EMBL" id="MEW7314374.1"/>
    </source>
</evidence>
<keyword evidence="2" id="KW-0808">Transferase</keyword>
<dbReference type="Pfam" id="PF00535">
    <property type="entry name" value="Glycos_transf_2"/>
    <property type="match status" value="1"/>
</dbReference>
<organism evidence="2 3">
    <name type="scientific">Buttiauxella gaviniae</name>
    <dbReference type="NCBI Taxonomy" id="82990"/>
    <lineage>
        <taxon>Bacteria</taxon>
        <taxon>Pseudomonadati</taxon>
        <taxon>Pseudomonadota</taxon>
        <taxon>Gammaproteobacteria</taxon>
        <taxon>Enterobacterales</taxon>
        <taxon>Enterobacteriaceae</taxon>
        <taxon>Buttiauxella</taxon>
    </lineage>
</organism>
<keyword evidence="2" id="KW-0328">Glycosyltransferase</keyword>
<evidence type="ECO:0000313" key="3">
    <source>
        <dbReference type="Proteomes" id="UP001555342"/>
    </source>
</evidence>
<dbReference type="Proteomes" id="UP001555342">
    <property type="component" value="Unassembled WGS sequence"/>
</dbReference>
<protein>
    <submittedName>
        <fullName evidence="2">Glycosyltransferase</fullName>
        <ecNumber evidence="2">2.4.-.-</ecNumber>
    </submittedName>
</protein>
<accession>A0ABV3NXV0</accession>
<name>A0ABV3NXV0_9ENTR</name>
<evidence type="ECO:0000259" key="1">
    <source>
        <dbReference type="Pfam" id="PF00535"/>
    </source>
</evidence>
<dbReference type="SUPFAM" id="SSF53448">
    <property type="entry name" value="Nucleotide-diphospho-sugar transferases"/>
    <property type="match status" value="1"/>
</dbReference>
<dbReference type="PANTHER" id="PTHR22916:SF3">
    <property type="entry name" value="UDP-GLCNAC:BETAGAL BETA-1,3-N-ACETYLGLUCOSAMINYLTRANSFERASE-LIKE PROTEIN 1"/>
    <property type="match status" value="1"/>
</dbReference>
<dbReference type="PANTHER" id="PTHR22916">
    <property type="entry name" value="GLYCOSYLTRANSFERASE"/>
    <property type="match status" value="1"/>
</dbReference>
<comment type="caution">
    <text evidence="2">The sequence shown here is derived from an EMBL/GenBank/DDBJ whole genome shotgun (WGS) entry which is preliminary data.</text>
</comment>
<dbReference type="Gene3D" id="3.90.550.10">
    <property type="entry name" value="Spore Coat Polysaccharide Biosynthesis Protein SpsA, Chain A"/>
    <property type="match status" value="1"/>
</dbReference>
<sequence>MQSIDNQNKITIAVVMATYNGAQFIAQQLDSILKQKIDDFYINIYISDDSSIDDTWGIISAYESSCSNIKIVLNESDHGPANNFINALRLTNDEQYYIFADQDDVWFDTKVACLYRAAEQKMDNYKPGLVYCNAEVNDKTLSKCHKNLYESNYKQVNNFNDLLFMNGGVQGASMIINKKMKLEILSYRSYIYMHDQLATYLGVLHNNIFYIPNVLMNYRQHDNNVIGSNVGFINKFKKLITTPLLNEKSCQFIFGFCKTYSNLIPDRDFIKLKLVSNIENSGRKLLFMAIYNDIKINGSRMQLIIKIFLKTLFFKVN</sequence>
<reference evidence="2 3" key="1">
    <citation type="submission" date="2024-07" db="EMBL/GenBank/DDBJ databases">
        <authorList>
            <person name="Wang L."/>
        </authorList>
    </citation>
    <scope>NUCLEOTIDE SEQUENCE [LARGE SCALE GENOMIC DNA]</scope>
    <source>
        <strain evidence="2 3">WL359</strain>
    </source>
</reference>
<gene>
    <name evidence="2" type="ORF">AB1E22_17010</name>
</gene>
<dbReference type="InterPro" id="IPR029044">
    <property type="entry name" value="Nucleotide-diphossugar_trans"/>
</dbReference>
<dbReference type="InterPro" id="IPR001173">
    <property type="entry name" value="Glyco_trans_2-like"/>
</dbReference>
<proteinExistence type="predicted"/>
<dbReference type="RefSeq" id="WP_367596411.1">
    <property type="nucleotide sequence ID" value="NZ_JBFMVT010000002.1"/>
</dbReference>
<keyword evidence="3" id="KW-1185">Reference proteome</keyword>
<feature type="domain" description="Glycosyltransferase 2-like" evidence="1">
    <location>
        <begin position="14"/>
        <end position="157"/>
    </location>
</feature>
<dbReference type="EC" id="2.4.-.-" evidence="2"/>
<dbReference type="GO" id="GO:0016757">
    <property type="term" value="F:glycosyltransferase activity"/>
    <property type="evidence" value="ECO:0007669"/>
    <property type="project" value="UniProtKB-KW"/>
</dbReference>